<reference evidence="2" key="1">
    <citation type="submission" date="2006-10" db="EMBL/GenBank/DDBJ databases">
        <authorList>
            <person name="Amadeo P."/>
            <person name="Zhao Q."/>
            <person name="Wortman J."/>
            <person name="Fraser-Liggett C."/>
            <person name="Carlton J."/>
        </authorList>
    </citation>
    <scope>NUCLEOTIDE SEQUENCE</scope>
    <source>
        <strain evidence="2">G3</strain>
    </source>
</reference>
<feature type="compositionally biased region" description="Polar residues" evidence="1">
    <location>
        <begin position="218"/>
        <end position="227"/>
    </location>
</feature>
<dbReference type="VEuPathDB" id="TrichDB:TVAGG3_0264290"/>
<feature type="region of interest" description="Disordered" evidence="1">
    <location>
        <begin position="145"/>
        <end position="274"/>
    </location>
</feature>
<evidence type="ECO:0000256" key="1">
    <source>
        <dbReference type="SAM" id="MobiDB-lite"/>
    </source>
</evidence>
<dbReference type="VEuPathDB" id="TrichDB:TVAG_456540"/>
<evidence type="ECO:0000313" key="2">
    <source>
        <dbReference type="EMBL" id="EAY22019.1"/>
    </source>
</evidence>
<proteinExistence type="predicted"/>
<keyword evidence="3" id="KW-1185">Reference proteome</keyword>
<protein>
    <recommendedName>
        <fullName evidence="4">LisH domain-containing protein</fullName>
    </recommendedName>
</protein>
<sequence>MSDEQLNNRVLETMKKNGTFMKLYSFFLAKIDEEAQKQDIDVMKPYRQFKKTKPNQIAADFVIEFLTNKKYNNTLDAIAIESKKSEIFEVSNYTPHDKELQIPKSSHPIQALEKEWMKNVTDPFYENRDRLSAQIQKLYSHLDEGTEATKSPLPKYSIPPPLKPVYGESPKEEKSKNTKAKKESPKQSAKLPPPLVPSKPKKKTSKAKPKPPSDDETYSVTGTTTESIEPWNPLMGVPKRAPPKGNLNLPKPKGGVFQYQGSKNSVNSSYETSD</sequence>
<dbReference type="AlphaFoldDB" id="A2DBX8"/>
<feature type="compositionally biased region" description="Basic and acidic residues" evidence="1">
    <location>
        <begin position="169"/>
        <end position="185"/>
    </location>
</feature>
<organism evidence="2 3">
    <name type="scientific">Trichomonas vaginalis (strain ATCC PRA-98 / G3)</name>
    <dbReference type="NCBI Taxonomy" id="412133"/>
    <lineage>
        <taxon>Eukaryota</taxon>
        <taxon>Metamonada</taxon>
        <taxon>Parabasalia</taxon>
        <taxon>Trichomonadida</taxon>
        <taxon>Trichomonadidae</taxon>
        <taxon>Trichomonas</taxon>
    </lineage>
</organism>
<dbReference type="RefSeq" id="XP_001583005.1">
    <property type="nucleotide sequence ID" value="XM_001582955.1"/>
</dbReference>
<accession>A2DBX8</accession>
<feature type="compositionally biased region" description="Basic residues" evidence="1">
    <location>
        <begin position="199"/>
        <end position="209"/>
    </location>
</feature>
<dbReference type="KEGG" id="tva:5467572"/>
<name>A2DBX8_TRIV3</name>
<evidence type="ECO:0000313" key="3">
    <source>
        <dbReference type="Proteomes" id="UP000001542"/>
    </source>
</evidence>
<dbReference type="InParanoid" id="A2DBX8"/>
<evidence type="ECO:0008006" key="4">
    <source>
        <dbReference type="Google" id="ProtNLM"/>
    </source>
</evidence>
<gene>
    <name evidence="2" type="ORF">TVAG_456540</name>
</gene>
<feature type="compositionally biased region" description="Low complexity" evidence="1">
    <location>
        <begin position="243"/>
        <end position="255"/>
    </location>
</feature>
<dbReference type="Proteomes" id="UP000001542">
    <property type="component" value="Unassembled WGS sequence"/>
</dbReference>
<feature type="compositionally biased region" description="Polar residues" evidence="1">
    <location>
        <begin position="259"/>
        <end position="274"/>
    </location>
</feature>
<dbReference type="EMBL" id="DS113186">
    <property type="protein sequence ID" value="EAY22019.1"/>
    <property type="molecule type" value="Genomic_DNA"/>
</dbReference>
<reference evidence="2" key="2">
    <citation type="journal article" date="2007" name="Science">
        <title>Draft genome sequence of the sexually transmitted pathogen Trichomonas vaginalis.</title>
        <authorList>
            <person name="Carlton J.M."/>
            <person name="Hirt R.P."/>
            <person name="Silva J.C."/>
            <person name="Delcher A.L."/>
            <person name="Schatz M."/>
            <person name="Zhao Q."/>
            <person name="Wortman J.R."/>
            <person name="Bidwell S.L."/>
            <person name="Alsmark U.C.M."/>
            <person name="Besteiro S."/>
            <person name="Sicheritz-Ponten T."/>
            <person name="Noel C.J."/>
            <person name="Dacks J.B."/>
            <person name="Foster P.G."/>
            <person name="Simillion C."/>
            <person name="Van de Peer Y."/>
            <person name="Miranda-Saavedra D."/>
            <person name="Barton G.J."/>
            <person name="Westrop G.D."/>
            <person name="Mueller S."/>
            <person name="Dessi D."/>
            <person name="Fiori P.L."/>
            <person name="Ren Q."/>
            <person name="Paulsen I."/>
            <person name="Zhang H."/>
            <person name="Bastida-Corcuera F.D."/>
            <person name="Simoes-Barbosa A."/>
            <person name="Brown M.T."/>
            <person name="Hayes R.D."/>
            <person name="Mukherjee M."/>
            <person name="Okumura C.Y."/>
            <person name="Schneider R."/>
            <person name="Smith A.J."/>
            <person name="Vanacova S."/>
            <person name="Villalvazo M."/>
            <person name="Haas B.J."/>
            <person name="Pertea M."/>
            <person name="Feldblyum T.V."/>
            <person name="Utterback T.R."/>
            <person name="Shu C.L."/>
            <person name="Osoegawa K."/>
            <person name="de Jong P.J."/>
            <person name="Hrdy I."/>
            <person name="Horvathova L."/>
            <person name="Zubacova Z."/>
            <person name="Dolezal P."/>
            <person name="Malik S.B."/>
            <person name="Logsdon J.M. Jr."/>
            <person name="Henze K."/>
            <person name="Gupta A."/>
            <person name="Wang C.C."/>
            <person name="Dunne R.L."/>
            <person name="Upcroft J.A."/>
            <person name="Upcroft P."/>
            <person name="White O."/>
            <person name="Salzberg S.L."/>
            <person name="Tang P."/>
            <person name="Chiu C.-H."/>
            <person name="Lee Y.-S."/>
            <person name="Embley T.M."/>
            <person name="Coombs G.H."/>
            <person name="Mottram J.C."/>
            <person name="Tachezy J."/>
            <person name="Fraser-Liggett C.M."/>
            <person name="Johnson P.J."/>
        </authorList>
    </citation>
    <scope>NUCLEOTIDE SEQUENCE [LARGE SCALE GENOMIC DNA]</scope>
    <source>
        <strain evidence="2">G3</strain>
    </source>
</reference>